<gene>
    <name evidence="1" type="ORF">ACJ73_01526</name>
</gene>
<dbReference type="Proteomes" id="UP000242791">
    <property type="component" value="Unassembled WGS sequence"/>
</dbReference>
<protein>
    <submittedName>
        <fullName evidence="1">Uncharacterized protein</fullName>
    </submittedName>
</protein>
<evidence type="ECO:0000313" key="2">
    <source>
        <dbReference type="Proteomes" id="UP000242791"/>
    </source>
</evidence>
<organism evidence="1 2">
    <name type="scientific">Blastomyces percursus</name>
    <dbReference type="NCBI Taxonomy" id="1658174"/>
    <lineage>
        <taxon>Eukaryota</taxon>
        <taxon>Fungi</taxon>
        <taxon>Dikarya</taxon>
        <taxon>Ascomycota</taxon>
        <taxon>Pezizomycotina</taxon>
        <taxon>Eurotiomycetes</taxon>
        <taxon>Eurotiomycetidae</taxon>
        <taxon>Onygenales</taxon>
        <taxon>Ajellomycetaceae</taxon>
        <taxon>Blastomyces</taxon>
    </lineage>
</organism>
<dbReference type="VEuPathDB" id="FungiDB:ACJ73_01526"/>
<keyword evidence="2" id="KW-1185">Reference proteome</keyword>
<accession>A0A1J9QE47</accession>
<dbReference type="AlphaFoldDB" id="A0A1J9QE47"/>
<reference evidence="1 2" key="1">
    <citation type="submission" date="2015-08" db="EMBL/GenBank/DDBJ databases">
        <title>Emmonsia species relationships and genome sequence.</title>
        <authorList>
            <person name="Cuomo C.A."/>
            <person name="Schwartz I.S."/>
            <person name="Kenyon C."/>
            <person name="De Hoog G.S."/>
            <person name="Govender N.P."/>
            <person name="Botha A."/>
            <person name="Moreno L."/>
            <person name="De Vries M."/>
            <person name="Munoz J.F."/>
            <person name="Stielow J.B."/>
        </authorList>
    </citation>
    <scope>NUCLEOTIDE SEQUENCE [LARGE SCALE GENOMIC DNA]</scope>
    <source>
        <strain evidence="1 2">EI222</strain>
    </source>
</reference>
<evidence type="ECO:0000313" key="1">
    <source>
        <dbReference type="EMBL" id="OJD27086.1"/>
    </source>
</evidence>
<name>A0A1J9QE47_9EURO</name>
<dbReference type="EMBL" id="LGTZ01000140">
    <property type="protein sequence ID" value="OJD27086.1"/>
    <property type="molecule type" value="Genomic_DNA"/>
</dbReference>
<dbReference type="OrthoDB" id="5189481at2759"/>
<comment type="caution">
    <text evidence="1">The sequence shown here is derived from an EMBL/GenBank/DDBJ whole genome shotgun (WGS) entry which is preliminary data.</text>
</comment>
<proteinExistence type="predicted"/>
<sequence>MSGVIGRQENPTSILVGVQFFQSKSPATSSYLHHLGKLESVLLRKKSTTGINPKNSFIVATQPTTEMASTGQFDPQIHLEACTEAADMEFKNMLSRSIESKAQPWKALYCVHPLDKPTSDSLHDKPYFKGDHCGDDYQAGDYGNGA</sequence>